<dbReference type="GO" id="GO:0046983">
    <property type="term" value="F:protein dimerization activity"/>
    <property type="evidence" value="ECO:0007669"/>
    <property type="project" value="InterPro"/>
</dbReference>
<dbReference type="Gene3D" id="1.20.5.1930">
    <property type="match status" value="1"/>
</dbReference>
<organism evidence="11 12">
    <name type="scientific">Corynebacterium matruchotii</name>
    <dbReference type="NCBI Taxonomy" id="43768"/>
    <lineage>
        <taxon>Bacteria</taxon>
        <taxon>Bacillati</taxon>
        <taxon>Actinomycetota</taxon>
        <taxon>Actinomycetes</taxon>
        <taxon>Mycobacteriales</taxon>
        <taxon>Corynebacteriaceae</taxon>
        <taxon>Corynebacterium</taxon>
    </lineage>
</organism>
<dbReference type="EMBL" id="UARK01000034">
    <property type="protein sequence ID" value="SPW33679.1"/>
    <property type="molecule type" value="Genomic_DNA"/>
</dbReference>
<evidence type="ECO:0000259" key="10">
    <source>
        <dbReference type="Pfam" id="PF07730"/>
    </source>
</evidence>
<dbReference type="SUPFAM" id="SSF55874">
    <property type="entry name" value="ATPase domain of HSP90 chaperone/DNA topoisomerase II/histidine kinase"/>
    <property type="match status" value="1"/>
</dbReference>
<evidence type="ECO:0000256" key="8">
    <source>
        <dbReference type="ARBA" id="ARBA00023012"/>
    </source>
</evidence>
<dbReference type="RefSeq" id="WP_005525934.1">
    <property type="nucleotide sequence ID" value="NZ_CP050134.2"/>
</dbReference>
<comment type="catalytic activity">
    <reaction evidence="1">
        <text>ATP + protein L-histidine = ADP + protein N-phospho-L-histidine.</text>
        <dbReference type="EC" id="2.7.13.3"/>
    </reaction>
</comment>
<dbReference type="PANTHER" id="PTHR24421">
    <property type="entry name" value="NITRATE/NITRITE SENSOR PROTEIN NARX-RELATED"/>
    <property type="match status" value="1"/>
</dbReference>
<keyword evidence="9" id="KW-1133">Transmembrane helix</keyword>
<evidence type="ECO:0000256" key="2">
    <source>
        <dbReference type="ARBA" id="ARBA00012438"/>
    </source>
</evidence>
<name>A0A6H9XPZ8_9CORY</name>
<keyword evidence="9" id="KW-0812">Transmembrane</keyword>
<proteinExistence type="predicted"/>
<dbReference type="GO" id="GO:0005524">
    <property type="term" value="F:ATP binding"/>
    <property type="evidence" value="ECO:0007669"/>
    <property type="project" value="UniProtKB-KW"/>
</dbReference>
<dbReference type="AlphaFoldDB" id="A0A6H9XPZ8"/>
<evidence type="ECO:0000256" key="1">
    <source>
        <dbReference type="ARBA" id="ARBA00000085"/>
    </source>
</evidence>
<dbReference type="InterPro" id="IPR036890">
    <property type="entry name" value="HATPase_C_sf"/>
</dbReference>
<dbReference type="InterPro" id="IPR011712">
    <property type="entry name" value="Sig_transdc_His_kin_sub3_dim/P"/>
</dbReference>
<evidence type="ECO:0000256" key="7">
    <source>
        <dbReference type="ARBA" id="ARBA00022840"/>
    </source>
</evidence>
<keyword evidence="5" id="KW-0547">Nucleotide-binding</keyword>
<feature type="transmembrane region" description="Helical" evidence="9">
    <location>
        <begin position="132"/>
        <end position="152"/>
    </location>
</feature>
<keyword evidence="6 11" id="KW-0418">Kinase</keyword>
<dbReference type="Gene3D" id="3.30.565.10">
    <property type="entry name" value="Histidine kinase-like ATPase, C-terminal domain"/>
    <property type="match status" value="1"/>
</dbReference>
<evidence type="ECO:0000256" key="4">
    <source>
        <dbReference type="ARBA" id="ARBA00022679"/>
    </source>
</evidence>
<comment type="caution">
    <text evidence="11">The sequence shown here is derived from an EMBL/GenBank/DDBJ whole genome shotgun (WGS) entry which is preliminary data.</text>
</comment>
<dbReference type="GO" id="GO:0000155">
    <property type="term" value="F:phosphorelay sensor kinase activity"/>
    <property type="evidence" value="ECO:0007669"/>
    <property type="project" value="InterPro"/>
</dbReference>
<dbReference type="PANTHER" id="PTHR24421:SF10">
    <property type="entry name" value="NITRATE_NITRITE SENSOR PROTEIN NARQ"/>
    <property type="match status" value="1"/>
</dbReference>
<evidence type="ECO:0000256" key="5">
    <source>
        <dbReference type="ARBA" id="ARBA00022741"/>
    </source>
</evidence>
<feature type="transmembrane region" description="Helical" evidence="9">
    <location>
        <begin position="37"/>
        <end position="55"/>
    </location>
</feature>
<dbReference type="InterPro" id="IPR050482">
    <property type="entry name" value="Sensor_HK_TwoCompSys"/>
</dbReference>
<keyword evidence="9" id="KW-0472">Membrane</keyword>
<gene>
    <name evidence="11" type="primary">tcsS5_2</name>
    <name evidence="11" type="ORF">NCTC10254_02462</name>
</gene>
<dbReference type="GO" id="GO:0016020">
    <property type="term" value="C:membrane"/>
    <property type="evidence" value="ECO:0007669"/>
    <property type="project" value="InterPro"/>
</dbReference>
<accession>A0A6H9XPZ8</accession>
<evidence type="ECO:0000256" key="3">
    <source>
        <dbReference type="ARBA" id="ARBA00022553"/>
    </source>
</evidence>
<sequence length="381" mass="42056">MTIAGRPLHFYFIAFALGSIFITFCDTIFCYELNPQTIFLMVVAVIATIIDVVLIKRWTRNPDDKCLASAVAATSFVLFIIGGSYSTATLAIVFWVIQQAFGMRQCMGIAGILMVLMALPRSLAGQYQRDDIHYILFLETIVIVHFSFAWLLTALEKSAEKERRYAVEAAVSMEQAESARMLHDGLGQQLVTTIVALDVAQALKSTSEQAAWSEVHNAQAVAKQALVDLRRWVRALDPPETPTPHTSDQLVAAMQSLSQTFSSTGLEFQIDKPDDNYALAAAQGELFQIAVREGVSNALRHGQPTMIHFHLRVNEDSITLTVEDYSDKEHALVPVKASSTENGYGLRSLRKRATQLGGTMTAGPTDTGFYLDVSLPRTENM</sequence>
<evidence type="ECO:0000313" key="12">
    <source>
        <dbReference type="Proteomes" id="UP000249886"/>
    </source>
</evidence>
<keyword evidence="8" id="KW-0902">Two-component regulatory system</keyword>
<dbReference type="Proteomes" id="UP000249886">
    <property type="component" value="Unassembled WGS sequence"/>
</dbReference>
<evidence type="ECO:0000256" key="9">
    <source>
        <dbReference type="SAM" id="Phobius"/>
    </source>
</evidence>
<protein>
    <recommendedName>
        <fullName evidence="2">histidine kinase</fullName>
        <ecNumber evidence="2">2.7.13.3</ecNumber>
    </recommendedName>
</protein>
<keyword evidence="4 11" id="KW-0808">Transferase</keyword>
<reference evidence="11 12" key="1">
    <citation type="submission" date="2018-06" db="EMBL/GenBank/DDBJ databases">
        <authorList>
            <consortium name="Pathogen Informatics"/>
            <person name="Doyle S."/>
        </authorList>
    </citation>
    <scope>NUCLEOTIDE SEQUENCE [LARGE SCALE GENOMIC DNA]</scope>
    <source>
        <strain evidence="11 12">NCTC10254</strain>
    </source>
</reference>
<keyword evidence="3" id="KW-0597">Phosphoprotein</keyword>
<feature type="transmembrane region" description="Helical" evidence="9">
    <location>
        <begin position="67"/>
        <end position="96"/>
    </location>
</feature>
<feature type="transmembrane region" description="Helical" evidence="9">
    <location>
        <begin position="102"/>
        <end position="120"/>
    </location>
</feature>
<dbReference type="Pfam" id="PF07730">
    <property type="entry name" value="HisKA_3"/>
    <property type="match status" value="1"/>
</dbReference>
<dbReference type="GeneID" id="84574549"/>
<keyword evidence="7" id="KW-0067">ATP-binding</keyword>
<evidence type="ECO:0000313" key="11">
    <source>
        <dbReference type="EMBL" id="SPW33679.1"/>
    </source>
</evidence>
<evidence type="ECO:0000256" key="6">
    <source>
        <dbReference type="ARBA" id="ARBA00022777"/>
    </source>
</evidence>
<feature type="domain" description="Signal transduction histidine kinase subgroup 3 dimerisation and phosphoacceptor" evidence="10">
    <location>
        <begin position="179"/>
        <end position="240"/>
    </location>
</feature>
<dbReference type="EC" id="2.7.13.3" evidence="2"/>
<feature type="transmembrane region" description="Helical" evidence="9">
    <location>
        <begin position="12"/>
        <end position="31"/>
    </location>
</feature>
<dbReference type="CDD" id="cd16917">
    <property type="entry name" value="HATPase_UhpB-NarQ-NarX-like"/>
    <property type="match status" value="1"/>
</dbReference>